<evidence type="ECO:0000256" key="1">
    <source>
        <dbReference type="ARBA" id="ARBA00006484"/>
    </source>
</evidence>
<dbReference type="PANTHER" id="PTHR42879">
    <property type="entry name" value="3-OXOACYL-(ACYL-CARRIER-PROTEIN) REDUCTASE"/>
    <property type="match status" value="1"/>
</dbReference>
<proteinExistence type="inferred from homology"/>
<comment type="caution">
    <text evidence="2">The sequence shown here is derived from an EMBL/GenBank/DDBJ whole genome shotgun (WGS) entry which is preliminary data.</text>
</comment>
<dbReference type="Proteomes" id="UP000025171">
    <property type="component" value="Unassembled WGS sequence"/>
</dbReference>
<dbReference type="Gene3D" id="3.40.50.720">
    <property type="entry name" value="NAD(P)-binding Rossmann-like Domain"/>
    <property type="match status" value="1"/>
</dbReference>
<dbReference type="InterPro" id="IPR036291">
    <property type="entry name" value="NAD(P)-bd_dom_sf"/>
</dbReference>
<reference evidence="2 3" key="1">
    <citation type="journal article" date="2014" name="Antonie Van Leeuwenhoek">
        <title>Hyphomonas beringensis sp. nov. and Hyphomonas chukchiensis sp. nov., isolated from surface seawater of the Bering Sea and Chukchi Sea.</title>
        <authorList>
            <person name="Li C."/>
            <person name="Lai Q."/>
            <person name="Li G."/>
            <person name="Dong C."/>
            <person name="Wang J."/>
            <person name="Liao Y."/>
            <person name="Shao Z."/>
        </authorList>
    </citation>
    <scope>NUCLEOTIDE SEQUENCE [LARGE SCALE GENOMIC DNA]</scope>
    <source>
        <strain evidence="2 3">MHS-2</strain>
    </source>
</reference>
<dbReference type="eggNOG" id="COG1028">
    <property type="taxonomic scope" value="Bacteria"/>
</dbReference>
<dbReference type="EMBL" id="ARYK01000002">
    <property type="protein sequence ID" value="KCZ93242.1"/>
    <property type="molecule type" value="Genomic_DNA"/>
</dbReference>
<gene>
    <name evidence="2" type="ORF">HJO_05285</name>
</gene>
<evidence type="ECO:0000313" key="2">
    <source>
        <dbReference type="EMBL" id="KCZ93242.1"/>
    </source>
</evidence>
<dbReference type="InterPro" id="IPR002347">
    <property type="entry name" value="SDR_fam"/>
</dbReference>
<dbReference type="PATRIC" id="fig|1280950.3.peg.1065"/>
<organism evidence="2 3">
    <name type="scientific">Hyphomonas johnsonii MHS-2</name>
    <dbReference type="NCBI Taxonomy" id="1280950"/>
    <lineage>
        <taxon>Bacteria</taxon>
        <taxon>Pseudomonadati</taxon>
        <taxon>Pseudomonadota</taxon>
        <taxon>Alphaproteobacteria</taxon>
        <taxon>Hyphomonadales</taxon>
        <taxon>Hyphomonadaceae</taxon>
        <taxon>Hyphomonas</taxon>
    </lineage>
</organism>
<dbReference type="PRINTS" id="PR00081">
    <property type="entry name" value="GDHRDH"/>
</dbReference>
<protein>
    <submittedName>
        <fullName evidence="2">Short-chain dehydrogenase/reductase SDR</fullName>
    </submittedName>
</protein>
<dbReference type="Pfam" id="PF13561">
    <property type="entry name" value="adh_short_C2"/>
    <property type="match status" value="1"/>
</dbReference>
<evidence type="ECO:0000313" key="3">
    <source>
        <dbReference type="Proteomes" id="UP000025171"/>
    </source>
</evidence>
<dbReference type="STRING" id="1280950.HJO_05285"/>
<comment type="similarity">
    <text evidence="1">Belongs to the short-chain dehydrogenases/reductases (SDR) family.</text>
</comment>
<accession>A0A059FRJ5</accession>
<keyword evidence="3" id="KW-1185">Reference proteome</keyword>
<dbReference type="SUPFAM" id="SSF51735">
    <property type="entry name" value="NAD(P)-binding Rossmann-fold domains"/>
    <property type="match status" value="1"/>
</dbReference>
<sequence>MDLGVRDRLYIIFGGSRGMGLEAAKVLAADGAKLALVSRSRADIDAAAAGLAETYGVTASGYVADGGKPGEIEAVISKIAETMGTPRGLLVTTGLTGRNGTIEDVDDDDWEANFQDVLMGHVRAIRATAPLMIKSGGGTVVTTAAYSARAAKSFLFPYASMKAAVINLTKNVAKTYGLDGIRANCVCPGAFDTVRVAGRISEIETSQAVSRQEATRILMHDVFKMPVALGRPGQASEAGELMAFLLSERAAYLTGAIINIDGGTDF</sequence>
<dbReference type="OrthoDB" id="9792355at2"/>
<dbReference type="AlphaFoldDB" id="A0A059FRJ5"/>
<dbReference type="InterPro" id="IPR050259">
    <property type="entry name" value="SDR"/>
</dbReference>
<name>A0A059FRJ5_9PROT</name>
<dbReference type="RefSeq" id="WP_035614720.1">
    <property type="nucleotide sequence ID" value="NZ_ARYK01000002.1"/>
</dbReference>